<keyword evidence="3" id="KW-0479">Metal-binding</keyword>
<evidence type="ECO:0000256" key="2">
    <source>
        <dbReference type="ARBA" id="ARBA00001946"/>
    </source>
</evidence>
<dbReference type="SUPFAM" id="SSF55811">
    <property type="entry name" value="Nudix"/>
    <property type="match status" value="1"/>
</dbReference>
<proteinExistence type="predicted"/>
<dbReference type="InterPro" id="IPR000086">
    <property type="entry name" value="NUDIX_hydrolase_dom"/>
</dbReference>
<evidence type="ECO:0000256" key="1">
    <source>
        <dbReference type="ARBA" id="ARBA00001936"/>
    </source>
</evidence>
<keyword evidence="4" id="KW-0378">Hydrolase</keyword>
<dbReference type="InterPro" id="IPR015797">
    <property type="entry name" value="NUDIX_hydrolase-like_dom_sf"/>
</dbReference>
<accession>A0A1M7ZC25</accession>
<dbReference type="STRING" id="1123029.SAMN02745172_01015"/>
<reference evidence="8 9" key="1">
    <citation type="submission" date="2016-12" db="EMBL/GenBank/DDBJ databases">
        <authorList>
            <person name="Song W.-J."/>
            <person name="Kurnit D.M."/>
        </authorList>
    </citation>
    <scope>NUCLEOTIDE SEQUENCE [LARGE SCALE GENOMIC DNA]</scope>
    <source>
        <strain evidence="8 9">DSM 19599</strain>
    </source>
</reference>
<dbReference type="CDD" id="cd03426">
    <property type="entry name" value="NUDIX_CoAse_Nudt7"/>
    <property type="match status" value="1"/>
</dbReference>
<keyword evidence="6" id="KW-0464">Manganese</keyword>
<dbReference type="AlphaFoldDB" id="A0A1M7ZC25"/>
<evidence type="ECO:0000256" key="4">
    <source>
        <dbReference type="ARBA" id="ARBA00022801"/>
    </source>
</evidence>
<dbReference type="Gene3D" id="3.90.79.10">
    <property type="entry name" value="Nucleoside Triphosphate Pyrophosphohydrolase"/>
    <property type="match status" value="1"/>
</dbReference>
<dbReference type="Proteomes" id="UP000186406">
    <property type="component" value="Unassembled WGS sequence"/>
</dbReference>
<evidence type="ECO:0000313" key="9">
    <source>
        <dbReference type="Proteomes" id="UP000186406"/>
    </source>
</evidence>
<gene>
    <name evidence="8" type="ORF">SAMN02745172_01015</name>
</gene>
<feature type="domain" description="Nudix hydrolase" evidence="7">
    <location>
        <begin position="76"/>
        <end position="208"/>
    </location>
</feature>
<evidence type="ECO:0000313" key="8">
    <source>
        <dbReference type="EMBL" id="SHO62410.1"/>
    </source>
</evidence>
<dbReference type="NCBIfam" id="NF007980">
    <property type="entry name" value="PRK10707.1"/>
    <property type="match status" value="1"/>
</dbReference>
<sequence length="238" mass="25195">MLNKVADGAMASNGGVHPAAAGAPDAAPLPAFSAAALAARAPDRLIGLGEPVLERPADFGDHVFNPAIFGDGRPKLRDAAVLVPVVDRGDEATVIFTLRTPHLKSHAGQISLPGGKIDPDDVGPVAAALREAREEIGLSADEIRPIGFGDPYIAGTGYRIVPVVGIVRPEHRIVPNAAEVADVFEVPLSFLMREASFSEGQRVLRGLTVRYYSLSYGERTIWGITAGILRALYNRLYG</sequence>
<dbReference type="PANTHER" id="PTHR12992">
    <property type="entry name" value="NUDIX HYDROLASE"/>
    <property type="match status" value="1"/>
</dbReference>
<dbReference type="Pfam" id="PF00293">
    <property type="entry name" value="NUDIX"/>
    <property type="match status" value="1"/>
</dbReference>
<evidence type="ECO:0000259" key="7">
    <source>
        <dbReference type="PROSITE" id="PS51462"/>
    </source>
</evidence>
<keyword evidence="9" id="KW-1185">Reference proteome</keyword>
<organism evidence="8 9">
    <name type="scientific">Pseudoxanthobacter soli DSM 19599</name>
    <dbReference type="NCBI Taxonomy" id="1123029"/>
    <lineage>
        <taxon>Bacteria</taxon>
        <taxon>Pseudomonadati</taxon>
        <taxon>Pseudomonadota</taxon>
        <taxon>Alphaproteobacteria</taxon>
        <taxon>Hyphomicrobiales</taxon>
        <taxon>Segnochrobactraceae</taxon>
        <taxon>Pseudoxanthobacter</taxon>
    </lineage>
</organism>
<dbReference type="PANTHER" id="PTHR12992:SF11">
    <property type="entry name" value="MITOCHONDRIAL COENZYME A DIPHOSPHATASE NUDT8"/>
    <property type="match status" value="1"/>
</dbReference>
<comment type="cofactor">
    <cofactor evidence="2">
        <name>Mg(2+)</name>
        <dbReference type="ChEBI" id="CHEBI:18420"/>
    </cofactor>
</comment>
<dbReference type="GO" id="GO:0010945">
    <property type="term" value="F:coenzyme A diphosphatase activity"/>
    <property type="evidence" value="ECO:0007669"/>
    <property type="project" value="InterPro"/>
</dbReference>
<dbReference type="EMBL" id="FRXO01000002">
    <property type="protein sequence ID" value="SHO62410.1"/>
    <property type="molecule type" value="Genomic_DNA"/>
</dbReference>
<comment type="cofactor">
    <cofactor evidence="1">
        <name>Mn(2+)</name>
        <dbReference type="ChEBI" id="CHEBI:29035"/>
    </cofactor>
</comment>
<dbReference type="GO" id="GO:0046872">
    <property type="term" value="F:metal ion binding"/>
    <property type="evidence" value="ECO:0007669"/>
    <property type="project" value="UniProtKB-KW"/>
</dbReference>
<evidence type="ECO:0000256" key="3">
    <source>
        <dbReference type="ARBA" id="ARBA00022723"/>
    </source>
</evidence>
<protein>
    <submittedName>
        <fullName evidence="8">NUDIX domain-containing protein</fullName>
    </submittedName>
</protein>
<dbReference type="PROSITE" id="PS51462">
    <property type="entry name" value="NUDIX"/>
    <property type="match status" value="1"/>
</dbReference>
<evidence type="ECO:0000256" key="5">
    <source>
        <dbReference type="ARBA" id="ARBA00022842"/>
    </source>
</evidence>
<name>A0A1M7ZC25_9HYPH</name>
<dbReference type="InterPro" id="IPR045121">
    <property type="entry name" value="CoAse"/>
</dbReference>
<evidence type="ECO:0000256" key="6">
    <source>
        <dbReference type="ARBA" id="ARBA00023211"/>
    </source>
</evidence>
<keyword evidence="5" id="KW-0460">Magnesium</keyword>